<feature type="domain" description="Calcineurin-like phosphoesterase" evidence="3">
    <location>
        <begin position="662"/>
        <end position="857"/>
    </location>
</feature>
<feature type="region of interest" description="Disordered" evidence="2">
    <location>
        <begin position="1635"/>
        <end position="1675"/>
    </location>
</feature>
<name>A0A921K7B6_9MICC</name>
<dbReference type="Pfam" id="PF00149">
    <property type="entry name" value="Metallophos"/>
    <property type="match status" value="1"/>
</dbReference>
<dbReference type="RefSeq" id="WP_303903336.1">
    <property type="nucleotide sequence ID" value="NZ_DYXC01000057.1"/>
</dbReference>
<dbReference type="SUPFAM" id="SSF89550">
    <property type="entry name" value="PHP domain-like"/>
    <property type="match status" value="1"/>
</dbReference>
<dbReference type="GO" id="GO:0003993">
    <property type="term" value="F:acid phosphatase activity"/>
    <property type="evidence" value="ECO:0007669"/>
    <property type="project" value="InterPro"/>
</dbReference>
<evidence type="ECO:0000259" key="3">
    <source>
        <dbReference type="Pfam" id="PF00149"/>
    </source>
</evidence>
<dbReference type="PANTHER" id="PTHR22953">
    <property type="entry name" value="ACID PHOSPHATASE RELATED"/>
    <property type="match status" value="1"/>
</dbReference>
<feature type="compositionally biased region" description="Acidic residues" evidence="2">
    <location>
        <begin position="1649"/>
        <end position="1675"/>
    </location>
</feature>
<dbReference type="InterPro" id="IPR039331">
    <property type="entry name" value="PAPs-like"/>
</dbReference>
<dbReference type="InterPro" id="IPR016195">
    <property type="entry name" value="Pol/histidinol_Pase-like"/>
</dbReference>
<evidence type="ECO:0000256" key="1">
    <source>
        <dbReference type="ARBA" id="ARBA00022729"/>
    </source>
</evidence>
<keyword evidence="1" id="KW-0732">Signal</keyword>
<reference evidence="4" key="2">
    <citation type="submission" date="2021-09" db="EMBL/GenBank/DDBJ databases">
        <authorList>
            <person name="Gilroy R."/>
        </authorList>
    </citation>
    <scope>NUCLEOTIDE SEQUENCE</scope>
    <source>
        <strain evidence="4">ChiHjej13B12-14962</strain>
    </source>
</reference>
<evidence type="ECO:0000313" key="4">
    <source>
        <dbReference type="EMBL" id="HJF13986.1"/>
    </source>
</evidence>
<proteinExistence type="predicted"/>
<dbReference type="EMBL" id="DYXC01000057">
    <property type="protein sequence ID" value="HJF13986.1"/>
    <property type="molecule type" value="Genomic_DNA"/>
</dbReference>
<protein>
    <submittedName>
        <fullName evidence="4">Metallophosphoesterase</fullName>
    </submittedName>
</protein>
<dbReference type="SUPFAM" id="SSF56300">
    <property type="entry name" value="Metallo-dependent phosphatases"/>
    <property type="match status" value="1"/>
</dbReference>
<dbReference type="InterPro" id="IPR029052">
    <property type="entry name" value="Metallo-depent_PP-like"/>
</dbReference>
<dbReference type="InterPro" id="IPR004843">
    <property type="entry name" value="Calcineurin-like_PHP"/>
</dbReference>
<reference evidence="4" key="1">
    <citation type="journal article" date="2021" name="PeerJ">
        <title>Extensive microbial diversity within the chicken gut microbiome revealed by metagenomics and culture.</title>
        <authorList>
            <person name="Gilroy R."/>
            <person name="Ravi A."/>
            <person name="Getino M."/>
            <person name="Pursley I."/>
            <person name="Horton D.L."/>
            <person name="Alikhan N.F."/>
            <person name="Baker D."/>
            <person name="Gharbi K."/>
            <person name="Hall N."/>
            <person name="Watson M."/>
            <person name="Adriaenssens E.M."/>
            <person name="Foster-Nyarko E."/>
            <person name="Jarju S."/>
            <person name="Secka A."/>
            <person name="Antonio M."/>
            <person name="Oren A."/>
            <person name="Chaudhuri R.R."/>
            <person name="La Ragione R."/>
            <person name="Hildebrand F."/>
            <person name="Pallen M.J."/>
        </authorList>
    </citation>
    <scope>NUCLEOTIDE SEQUENCE</scope>
    <source>
        <strain evidence="4">ChiHjej13B12-14962</strain>
    </source>
</reference>
<dbReference type="Gene3D" id="3.60.21.10">
    <property type="match status" value="1"/>
</dbReference>
<comment type="caution">
    <text evidence="4">The sequence shown here is derived from an EMBL/GenBank/DDBJ whole genome shotgun (WGS) entry which is preliminary data.</text>
</comment>
<dbReference type="Proteomes" id="UP000703315">
    <property type="component" value="Unassembled WGS sequence"/>
</dbReference>
<evidence type="ECO:0000256" key="2">
    <source>
        <dbReference type="SAM" id="MobiDB-lite"/>
    </source>
</evidence>
<gene>
    <name evidence="4" type="ORF">K8V32_04175</name>
</gene>
<organism evidence="4 5">
    <name type="scientific">Enteractinococcus helveticum</name>
    <dbReference type="NCBI Taxonomy" id="1837282"/>
    <lineage>
        <taxon>Bacteria</taxon>
        <taxon>Bacillati</taxon>
        <taxon>Actinomycetota</taxon>
        <taxon>Actinomycetes</taxon>
        <taxon>Micrococcales</taxon>
        <taxon>Micrococcaceae</taxon>
    </lineage>
</organism>
<sequence length="1964" mass="211546">MTSQRCFWKKVSCRSAAVLTGTALTAGLLILPSWADNFWGSPAAAVYEDTAPPEDPPSNPLDEGLTAGEHDHSHDDENIDPADVQPQITVAEEQADRRQHLGKQHFRAEIHSHTAISDGVQMPIDAMEHVAENANVDFFGVTDHDVVFDLRNADAFADDRYDSHSEEWKYSHETADKFNEQSDHLKALIGEEVTWYNSSGHMNIFNTDWFLTAQSEGGGDWGTGHLMWDVPTVMARLTMDPDAIGQFNHPASGHGHFGFSHLTRAADEQIPLFEYKSPNYHDTFVTALDAGWHLAPVWSGDEHSETWVTGNPAHTGVWAEEHTLDSLYQAMRDRSMYTTFDVDATLQMSVNGEHMGAILPADTGQLEFDIELADAGADESFASAVLYTNGGDISYEFEPGAGNEIILNATLDVEDGDYYWLKATQTDGDEIISAPVWVGDTTRGADYAPELEVASTVETAAHGQHIQLPAATATDDSGAEPTIETTVYNAAGEVELSNGGFAVDGYSDHFVVTHATDEQGNTAADIKRIQISQDELDPEGVFQYFGSTATVGETGDQTGLSVNTDLEITETWAQVLPADSSDWSEAITVKSDAEQVFEVDTIGTQAENYQDSITGQPLRSHEFNFEGLEEHQRYQYRFGVSPDGEWTDVQGEFIAGGDSNAPLYVMGDLQVSSGDQAEHELFTEALDVVRDEKPGGHTVLQVGDFVDNAGRGQYWEQLFDWVLEDLDLRLATMVGNHETYGDKEFNAVSPERNAIFRGMFNHPKNGSEIGESNYSFDNGDMHVSVLNSNYDLQTQLDWLIDDMRATDKPWKVVTGHFSYYGGSHADDAGMATDRALVTETLDQLGVNLYIGGHDHVYKRATVIDGEALAETAEEHAAGTTYVTMGSSGPKFYENQEFWWDDVVYDNNLQVSAALEVTDAGLAMTTYSIDGEIVDEFVTQQPEGTWKLSSATVDNQQLEGIGLLSYPGARESVTVSVAAYDYDEQELLDLRVEEVDLDHRGTEQYVAFDEPLELPTQVTAKLFVWDALGSGVPLQEAIELRPGMLGDGTAEDPFEIRTWQDMENIRWNPDGHYVLVNDLELDGTPRAQIGAGTTPFTGVFDGQGHSITGYVPTESGGAGVFAVNEGTIRNLAVEDADIDSTQGTIGLLVDFNAGTVENSWTSGSIVGRSRVGGVVGDSTGTVTDTYSTADVRSRSTEAGGVVAVAMAGSETQRVYSTGNVTSDTRNVGGVVGYGYSGTEVHDAISLNESVTAPSYAHAVVGRVLSGQTATLSGLLASDTSYISVESLDEDPAEDNWKGRVVPEAETQTPELYTQDLGWDFDQDWQWDDDAQRPVLQANPEDYIAPQPAGEPNAEGFYEVDTVEELQQISTYPGENFILTADLDLSGVDTWEPLGGLRPFTGEFDGNGHTITGLTSTTGGLFNINNGAIYDLAVVNADVDLAGGRVGIIASVNNGEIHTVYTTGSVSGDSRVGGVVGDSSGQLRDAYSTADVHSRSTEAGGVIGVALAGSVSENLYATGAVSAQTRNIGGVIGYGYTGTEISNVLALNPTVHAPDYAHRVLGRVLSGHTATLNNLWAADAVDAETTNFDGPDGHTTWMGATATTAQVRDASFYTDTLGWDLDSVWQWHDDAARPVLQTIPEDYTGDPVPPVDEEQPENPDDEDAEEQQPEEALERDDDGYLLITQASELAEVTAQPQEDFRLAASLDLTGTEQAQLAPDGFYGTFDGAGHSITGYNSTQGGLFKQNNGTIRNLGLAEASVTTTNENVGLLVDVNQGEVTEVWTSGGITGHATVGGVVGYSYATVTDTYSTADVTADGHRQAGGVIGITGRGSTTDRVYAAGAVETVGQPNAGGITGYAYTTTTVQNSIALNPSVIAESQASRVVGRVLNGDTATMVNNYAIETLQVEGESVTEEGPNTQRGATLTADEATTAQTFIEQLGWDFDTVWTWNAETQRPMLINAPEENA</sequence>
<dbReference type="Gene3D" id="2.160.20.110">
    <property type="match status" value="3"/>
</dbReference>
<dbReference type="Gene3D" id="3.20.20.140">
    <property type="entry name" value="Metal-dependent hydrolases"/>
    <property type="match status" value="1"/>
</dbReference>
<dbReference type="PANTHER" id="PTHR22953:SF153">
    <property type="entry name" value="PURPLE ACID PHOSPHATASE"/>
    <property type="match status" value="1"/>
</dbReference>
<evidence type="ECO:0000313" key="5">
    <source>
        <dbReference type="Proteomes" id="UP000703315"/>
    </source>
</evidence>
<feature type="region of interest" description="Disordered" evidence="2">
    <location>
        <begin position="47"/>
        <end position="81"/>
    </location>
</feature>
<accession>A0A921K7B6</accession>